<evidence type="ECO:0000313" key="6">
    <source>
        <dbReference type="EMBL" id="SHN88266.1"/>
    </source>
</evidence>
<dbReference type="InterPro" id="IPR014731">
    <property type="entry name" value="ETF_asu_C"/>
</dbReference>
<comment type="cofactor">
    <cofactor evidence="4">
        <name>FAD</name>
        <dbReference type="ChEBI" id="CHEBI:57692"/>
    </cofactor>
    <text evidence="4">Binds 1 FAD per dimer.</text>
</comment>
<dbReference type="GO" id="GO:0033539">
    <property type="term" value="P:fatty acid beta-oxidation using acyl-CoA dehydrogenase"/>
    <property type="evidence" value="ECO:0007669"/>
    <property type="project" value="TreeGrafter"/>
</dbReference>
<dbReference type="EMBL" id="FRDN01000024">
    <property type="protein sequence ID" value="SHN88266.1"/>
    <property type="molecule type" value="Genomic_DNA"/>
</dbReference>
<gene>
    <name evidence="6" type="ORF">SAMN02745215_05239</name>
</gene>
<feature type="binding site" evidence="4">
    <location>
        <position position="279"/>
    </location>
    <ligand>
        <name>FAD</name>
        <dbReference type="ChEBI" id="CHEBI:57692"/>
    </ligand>
</feature>
<dbReference type="InterPro" id="IPR001308">
    <property type="entry name" value="ETF_a/FixB"/>
</dbReference>
<evidence type="ECO:0000256" key="2">
    <source>
        <dbReference type="ARBA" id="ARBA00022448"/>
    </source>
</evidence>
<dbReference type="SUPFAM" id="SSF52402">
    <property type="entry name" value="Adenine nucleotide alpha hydrolases-like"/>
    <property type="match status" value="1"/>
</dbReference>
<dbReference type="Gene3D" id="3.40.50.620">
    <property type="entry name" value="HUPs"/>
    <property type="match status" value="1"/>
</dbReference>
<dbReference type="PANTHER" id="PTHR43153:SF1">
    <property type="entry name" value="ELECTRON TRANSFER FLAVOPROTEIN SUBUNIT ALPHA, MITOCHONDRIAL"/>
    <property type="match status" value="1"/>
</dbReference>
<feature type="binding site" evidence="4">
    <location>
        <begin position="226"/>
        <end position="227"/>
    </location>
    <ligand>
        <name>FAD</name>
        <dbReference type="ChEBI" id="CHEBI:57692"/>
    </ligand>
</feature>
<dbReference type="PANTHER" id="PTHR43153">
    <property type="entry name" value="ELECTRON TRANSFER FLAVOPROTEIN ALPHA"/>
    <property type="match status" value="1"/>
</dbReference>
<evidence type="ECO:0000256" key="3">
    <source>
        <dbReference type="ARBA" id="ARBA00022630"/>
    </source>
</evidence>
<feature type="binding site" evidence="4">
    <location>
        <begin position="258"/>
        <end position="265"/>
    </location>
    <ligand>
        <name>FAD</name>
        <dbReference type="ChEBI" id="CHEBI:57692"/>
    </ligand>
</feature>
<dbReference type="PIRSF" id="PIRSF000089">
    <property type="entry name" value="Electra_flavoP_a"/>
    <property type="match status" value="1"/>
</dbReference>
<dbReference type="Gene3D" id="3.40.50.1220">
    <property type="entry name" value="TPP-binding domain"/>
    <property type="match status" value="1"/>
</dbReference>
<keyword evidence="3" id="KW-0285">Flavoprotein</keyword>
<dbReference type="InterPro" id="IPR029035">
    <property type="entry name" value="DHS-like_NAD/FAD-binding_dom"/>
</dbReference>
<dbReference type="GO" id="GO:0050660">
    <property type="term" value="F:flavin adenine dinucleotide binding"/>
    <property type="evidence" value="ECO:0007669"/>
    <property type="project" value="InterPro"/>
</dbReference>
<keyword evidence="2" id="KW-0813">Transport</keyword>
<dbReference type="Pfam" id="PF00766">
    <property type="entry name" value="ETF_alpha"/>
    <property type="match status" value="1"/>
</dbReference>
<dbReference type="InterPro" id="IPR014729">
    <property type="entry name" value="Rossmann-like_a/b/a_fold"/>
</dbReference>
<dbReference type="SMART" id="SM00893">
    <property type="entry name" value="ETF"/>
    <property type="match status" value="1"/>
</dbReference>
<reference evidence="7" key="1">
    <citation type="submission" date="2016-12" db="EMBL/GenBank/DDBJ databases">
        <authorList>
            <person name="Varghese N."/>
            <person name="Submissions S."/>
        </authorList>
    </citation>
    <scope>NUCLEOTIDE SEQUENCE [LARGE SCALE GENOMIC DNA]</scope>
    <source>
        <strain evidence="7">DSM 11544</strain>
    </source>
</reference>
<evidence type="ECO:0000256" key="4">
    <source>
        <dbReference type="PIRSR" id="PIRSR000089-1"/>
    </source>
</evidence>
<organism evidence="6 7">
    <name type="scientific">Desulfitobacterium chlororespirans DSM 11544</name>
    <dbReference type="NCBI Taxonomy" id="1121395"/>
    <lineage>
        <taxon>Bacteria</taxon>
        <taxon>Bacillati</taxon>
        <taxon>Bacillota</taxon>
        <taxon>Clostridia</taxon>
        <taxon>Eubacteriales</taxon>
        <taxon>Desulfitobacteriaceae</taxon>
        <taxon>Desulfitobacterium</taxon>
    </lineage>
</organism>
<dbReference type="RefSeq" id="WP_072775283.1">
    <property type="nucleotide sequence ID" value="NZ_FRDN01000024.1"/>
</dbReference>
<protein>
    <submittedName>
        <fullName evidence="6">Electron transfer flavoprotein alpha subunit apoprotein</fullName>
    </submittedName>
</protein>
<dbReference type="SUPFAM" id="SSF52467">
    <property type="entry name" value="DHS-like NAD/FAD-binding domain"/>
    <property type="match status" value="1"/>
</dbReference>
<feature type="binding site" evidence="4">
    <location>
        <position position="201"/>
    </location>
    <ligand>
        <name>FAD</name>
        <dbReference type="ChEBI" id="CHEBI:57692"/>
    </ligand>
</feature>
<evidence type="ECO:0000256" key="1">
    <source>
        <dbReference type="ARBA" id="ARBA00005817"/>
    </source>
</evidence>
<proteinExistence type="inferred from homology"/>
<sequence>MSVVKNVWVLAEKKETIAQLCAGGHQLGERVAALVFGSKPFAENALALGADQVYWLNQTESVMMEDYTEAIFKLISDKKPELILVGTSKRCKHIAGRLAACLGTAVLTDSTELAIEDGVQSTRLVYGGAAVRTEKSVSSTVLVTVGGGVFNAVPENSSRQGKVEQISLIEPKTKIKCLEKRSKGGTSVNLAAAKRVIAVGRGIANQEDLKMIEELAGLIGAEVGCTRPIAEGVNWLPRERYIGVSGVMFKPELYIAIGVSGQIQHMVGCNQSKTIFSINKDKAAPVFSQSDYSIVADLYKVVPALIEKLKK</sequence>
<keyword evidence="4" id="KW-0274">FAD</keyword>
<evidence type="ECO:0000259" key="5">
    <source>
        <dbReference type="SMART" id="SM00893"/>
    </source>
</evidence>
<dbReference type="Pfam" id="PF01012">
    <property type="entry name" value="ETF"/>
    <property type="match status" value="1"/>
</dbReference>
<dbReference type="AlphaFoldDB" id="A0A1M7UZC6"/>
<dbReference type="Proteomes" id="UP000184010">
    <property type="component" value="Unassembled WGS sequence"/>
</dbReference>
<feature type="domain" description="Electron transfer flavoprotein alpha/beta-subunit N-terminal" evidence="5">
    <location>
        <begin position="7"/>
        <end position="187"/>
    </location>
</feature>
<keyword evidence="7" id="KW-1185">Reference proteome</keyword>
<name>A0A1M7UZC6_9FIRM</name>
<dbReference type="InterPro" id="IPR014730">
    <property type="entry name" value="ETF_a/b_N"/>
</dbReference>
<dbReference type="FunFam" id="3.40.50.1220:FF:000004">
    <property type="entry name" value="Electron transfer flavoprotein"/>
    <property type="match status" value="1"/>
</dbReference>
<dbReference type="GO" id="GO:0009055">
    <property type="term" value="F:electron transfer activity"/>
    <property type="evidence" value="ECO:0007669"/>
    <property type="project" value="InterPro"/>
</dbReference>
<evidence type="ECO:0000313" key="7">
    <source>
        <dbReference type="Proteomes" id="UP000184010"/>
    </source>
</evidence>
<accession>A0A1M7UZC6</accession>
<comment type="similarity">
    <text evidence="1">Belongs to the ETF alpha-subunit/FixB family.</text>
</comment>
<dbReference type="STRING" id="1121395.SAMN02745215_05239"/>